<accession>A0ABW3IC61</accession>
<dbReference type="CDD" id="cd17920">
    <property type="entry name" value="DEXHc_RecQ"/>
    <property type="match status" value="1"/>
</dbReference>
<dbReference type="InterPro" id="IPR011545">
    <property type="entry name" value="DEAD/DEAH_box_helicase_dom"/>
</dbReference>
<evidence type="ECO:0000256" key="3">
    <source>
        <dbReference type="ARBA" id="ARBA00022741"/>
    </source>
</evidence>
<dbReference type="Gene3D" id="1.10.10.10">
    <property type="entry name" value="Winged helix-like DNA-binding domain superfamily/Winged helix DNA-binding domain"/>
    <property type="match status" value="1"/>
</dbReference>
<reference evidence="16" key="1">
    <citation type="journal article" date="2019" name="Int. J. Syst. Evol. Microbiol.">
        <title>The Global Catalogue of Microorganisms (GCM) 10K type strain sequencing project: providing services to taxonomists for standard genome sequencing and annotation.</title>
        <authorList>
            <consortium name="The Broad Institute Genomics Platform"/>
            <consortium name="The Broad Institute Genome Sequencing Center for Infectious Disease"/>
            <person name="Wu L."/>
            <person name="Ma J."/>
        </authorList>
    </citation>
    <scope>NUCLEOTIDE SEQUENCE [LARGE SCALE GENOMIC DNA]</scope>
    <source>
        <strain evidence="16">CCUG 60898</strain>
    </source>
</reference>
<dbReference type="Pfam" id="PF00271">
    <property type="entry name" value="Helicase_C"/>
    <property type="match status" value="1"/>
</dbReference>
<dbReference type="Pfam" id="PF00270">
    <property type="entry name" value="DEAD"/>
    <property type="match status" value="1"/>
</dbReference>
<dbReference type="Pfam" id="PF16124">
    <property type="entry name" value="RecQ_Zn_bind"/>
    <property type="match status" value="1"/>
</dbReference>
<comment type="caution">
    <text evidence="15">The sequence shown here is derived from an EMBL/GenBank/DDBJ whole genome shotgun (WGS) entry which is preliminary data.</text>
</comment>
<evidence type="ECO:0000256" key="10">
    <source>
        <dbReference type="ARBA" id="ARBA00034808"/>
    </source>
</evidence>
<sequence>MTDLSDPEEILKKYWGFSSFRPLQKEIIENVLLEKDVLALLPTGGGKSLCFQIPALAKPGICIVVSPLIALMEDQVNALQAKGIKAMALTGGTSFSEVDTMLDNCIYGNYKFLYLSPERLQQELVQERIKQMPVNLIAIDEAHCISQWGHDFRPAYRNISLLRNLKPEVPFIGLTATATKKVVKDMAEQLELKEPLILQKSFHRDNLAYIVKEAQDKNYYLEQLLKEHDESAIIYVRSRKATIELADFLRKKGISASSFHGGLQKKEKSQRLQSWLQNKDRVMVATNAFGMGIDKPDVRSVVHMNLPESLESYFQEAGRAGRDRKPAKAVILTNQSDIPLLKNQFLNTLPSVEFVKLVYKKLLSYFRIAYGEGEGTEHHLNFYEFCQFYELNVLQAYNAVQLLDRASVLNVSEQFQKKTRIQFMVSGKQLGFYLEANPQFEAVTKSILRTYGGVFESPVEINLEIIINKAGTNRQEAVRLLQQLKKEGLAEFEHDQHDTRITFLVPREDETTINPLIPYIKLQLSSKKEKIDSVLDYVANTKDCKSEQLLRYFGETETSPCGICSVCKASEVKLTREEMKKIYFKIIGLLELGEQTSRELTEKLEFPEEHVLHILRILVEKEALALTATKKYKLKHL</sequence>
<comment type="similarity">
    <text evidence="1">Belongs to the helicase family. RecQ subfamily.</text>
</comment>
<keyword evidence="5 15" id="KW-0347">Helicase</keyword>
<keyword evidence="6" id="KW-0067">ATP-binding</keyword>
<evidence type="ECO:0000256" key="12">
    <source>
        <dbReference type="ARBA" id="ARBA00044550"/>
    </source>
</evidence>
<dbReference type="PANTHER" id="PTHR13710:SF105">
    <property type="entry name" value="ATP-DEPENDENT DNA HELICASE Q1"/>
    <property type="match status" value="1"/>
</dbReference>
<organism evidence="15 16">
    <name type="scientific">Salinimicrobium gaetbulicola</name>
    <dbReference type="NCBI Taxonomy" id="999702"/>
    <lineage>
        <taxon>Bacteria</taxon>
        <taxon>Pseudomonadati</taxon>
        <taxon>Bacteroidota</taxon>
        <taxon>Flavobacteriia</taxon>
        <taxon>Flavobacteriales</taxon>
        <taxon>Flavobacteriaceae</taxon>
        <taxon>Salinimicrobium</taxon>
    </lineage>
</organism>
<dbReference type="Proteomes" id="UP001597100">
    <property type="component" value="Unassembled WGS sequence"/>
</dbReference>
<dbReference type="InterPro" id="IPR032284">
    <property type="entry name" value="RecQ_Zn-bd"/>
</dbReference>
<evidence type="ECO:0000256" key="7">
    <source>
        <dbReference type="ARBA" id="ARBA00023125"/>
    </source>
</evidence>
<dbReference type="InterPro" id="IPR036388">
    <property type="entry name" value="WH-like_DNA-bd_sf"/>
</dbReference>
<dbReference type="GO" id="GO:0004386">
    <property type="term" value="F:helicase activity"/>
    <property type="evidence" value="ECO:0007669"/>
    <property type="project" value="UniProtKB-KW"/>
</dbReference>
<proteinExistence type="inferred from homology"/>
<dbReference type="PANTHER" id="PTHR13710">
    <property type="entry name" value="DNA HELICASE RECQ FAMILY MEMBER"/>
    <property type="match status" value="1"/>
</dbReference>
<keyword evidence="2" id="KW-0479">Metal-binding</keyword>
<evidence type="ECO:0000259" key="14">
    <source>
        <dbReference type="PROSITE" id="PS51194"/>
    </source>
</evidence>
<name>A0ABW3IC61_9FLAO</name>
<dbReference type="NCBIfam" id="TIGR00614">
    <property type="entry name" value="recQ_fam"/>
    <property type="match status" value="1"/>
</dbReference>
<feature type="domain" description="Helicase ATP-binding" evidence="13">
    <location>
        <begin position="28"/>
        <end position="196"/>
    </location>
</feature>
<evidence type="ECO:0000256" key="11">
    <source>
        <dbReference type="ARBA" id="ARBA00044535"/>
    </source>
</evidence>
<keyword evidence="4" id="KW-0378">Hydrolase</keyword>
<dbReference type="PROSITE" id="PS51192">
    <property type="entry name" value="HELICASE_ATP_BIND_1"/>
    <property type="match status" value="1"/>
</dbReference>
<dbReference type="InterPro" id="IPR014001">
    <property type="entry name" value="Helicase_ATP-bd"/>
</dbReference>
<evidence type="ECO:0000256" key="1">
    <source>
        <dbReference type="ARBA" id="ARBA00005446"/>
    </source>
</evidence>
<dbReference type="EC" id="5.6.2.4" evidence="10"/>
<dbReference type="InterPro" id="IPR004589">
    <property type="entry name" value="DNA_helicase_ATP-dep_RecQ"/>
</dbReference>
<dbReference type="SUPFAM" id="SSF52540">
    <property type="entry name" value="P-loop containing nucleoside triphosphate hydrolases"/>
    <property type="match status" value="1"/>
</dbReference>
<keyword evidence="7" id="KW-0238">DNA-binding</keyword>
<keyword evidence="3" id="KW-0547">Nucleotide-binding</keyword>
<evidence type="ECO:0000256" key="2">
    <source>
        <dbReference type="ARBA" id="ARBA00022723"/>
    </source>
</evidence>
<dbReference type="SMART" id="SM00487">
    <property type="entry name" value="DEXDc"/>
    <property type="match status" value="1"/>
</dbReference>
<evidence type="ECO:0000313" key="16">
    <source>
        <dbReference type="Proteomes" id="UP001597100"/>
    </source>
</evidence>
<keyword evidence="8" id="KW-0413">Isomerase</keyword>
<evidence type="ECO:0000256" key="8">
    <source>
        <dbReference type="ARBA" id="ARBA00023235"/>
    </source>
</evidence>
<gene>
    <name evidence="15" type="ORF">ACFQ1G_00640</name>
</gene>
<feature type="domain" description="Helicase C-terminal" evidence="14">
    <location>
        <begin position="220"/>
        <end position="363"/>
    </location>
</feature>
<dbReference type="Gene3D" id="3.40.50.300">
    <property type="entry name" value="P-loop containing nucleotide triphosphate hydrolases"/>
    <property type="match status" value="2"/>
</dbReference>
<evidence type="ECO:0000259" key="13">
    <source>
        <dbReference type="PROSITE" id="PS51192"/>
    </source>
</evidence>
<dbReference type="InterPro" id="IPR027417">
    <property type="entry name" value="P-loop_NTPase"/>
</dbReference>
<dbReference type="PROSITE" id="PS51194">
    <property type="entry name" value="HELICASE_CTER"/>
    <property type="match status" value="1"/>
</dbReference>
<protein>
    <recommendedName>
        <fullName evidence="11">ATP-dependent DNA helicase RecQ</fullName>
        <ecNumber evidence="10">5.6.2.4</ecNumber>
    </recommendedName>
    <alternativeName>
        <fullName evidence="12">DNA 3'-5' helicase RecQ</fullName>
    </alternativeName>
</protein>
<evidence type="ECO:0000313" key="15">
    <source>
        <dbReference type="EMBL" id="MFD0975285.1"/>
    </source>
</evidence>
<evidence type="ECO:0000256" key="5">
    <source>
        <dbReference type="ARBA" id="ARBA00022806"/>
    </source>
</evidence>
<evidence type="ECO:0000256" key="6">
    <source>
        <dbReference type="ARBA" id="ARBA00022840"/>
    </source>
</evidence>
<evidence type="ECO:0000256" key="4">
    <source>
        <dbReference type="ARBA" id="ARBA00022801"/>
    </source>
</evidence>
<comment type="catalytic activity">
    <reaction evidence="9">
        <text>Couples ATP hydrolysis with the unwinding of duplex DNA by translocating in the 3'-5' direction.</text>
        <dbReference type="EC" id="5.6.2.4"/>
    </reaction>
</comment>
<dbReference type="RefSeq" id="WP_380736295.1">
    <property type="nucleotide sequence ID" value="NZ_JBHTJP010000002.1"/>
</dbReference>
<dbReference type="InterPro" id="IPR001650">
    <property type="entry name" value="Helicase_C-like"/>
</dbReference>
<dbReference type="SMART" id="SM00490">
    <property type="entry name" value="HELICc"/>
    <property type="match status" value="1"/>
</dbReference>
<dbReference type="EMBL" id="JBHTJP010000002">
    <property type="protein sequence ID" value="MFD0975285.1"/>
    <property type="molecule type" value="Genomic_DNA"/>
</dbReference>
<evidence type="ECO:0000256" key="9">
    <source>
        <dbReference type="ARBA" id="ARBA00034617"/>
    </source>
</evidence>
<keyword evidence="16" id="KW-1185">Reference proteome</keyword>